<dbReference type="Proteomes" id="UP000054761">
    <property type="component" value="Unassembled WGS sequence"/>
</dbReference>
<dbReference type="AlphaFoldDB" id="A0A0W0VJG9"/>
<dbReference type="PATRIC" id="fig|454.4.peg.1949"/>
<keyword evidence="2" id="KW-1185">Reference proteome</keyword>
<evidence type="ECO:0000313" key="2">
    <source>
        <dbReference type="Proteomes" id="UP000054761"/>
    </source>
</evidence>
<protein>
    <submittedName>
        <fullName evidence="1">Uncharacterized protein</fullName>
    </submittedName>
</protein>
<reference evidence="1 2" key="1">
    <citation type="submission" date="2015-11" db="EMBL/GenBank/DDBJ databases">
        <title>Genomic analysis of 38 Legionella species identifies large and diverse effector repertoires.</title>
        <authorList>
            <person name="Burstein D."/>
            <person name="Amaro F."/>
            <person name="Zusman T."/>
            <person name="Lifshitz Z."/>
            <person name="Cohen O."/>
            <person name="Gilbert J.A."/>
            <person name="Pupko T."/>
            <person name="Shuman H.A."/>
            <person name="Segal G."/>
        </authorList>
    </citation>
    <scope>NUCLEOTIDE SEQUENCE [LARGE SCALE GENOMIC DNA]</scope>
    <source>
        <strain evidence="1 2">Bercovier 4</strain>
    </source>
</reference>
<name>A0A0W0VJG9_9GAMM</name>
<dbReference type="EMBL" id="LNYH01000105">
    <property type="protein sequence ID" value="KTD20243.1"/>
    <property type="molecule type" value="Genomic_DNA"/>
</dbReference>
<gene>
    <name evidence="1" type="ORF">Lisr_1794</name>
</gene>
<evidence type="ECO:0000313" key="1">
    <source>
        <dbReference type="EMBL" id="KTD20243.1"/>
    </source>
</evidence>
<accession>A0A0W0VJG9</accession>
<proteinExistence type="predicted"/>
<comment type="caution">
    <text evidence="1">The sequence shown here is derived from an EMBL/GenBank/DDBJ whole genome shotgun (WGS) entry which is preliminary data.</text>
</comment>
<organism evidence="1 2">
    <name type="scientific">Legionella israelensis</name>
    <dbReference type="NCBI Taxonomy" id="454"/>
    <lineage>
        <taxon>Bacteria</taxon>
        <taxon>Pseudomonadati</taxon>
        <taxon>Pseudomonadota</taxon>
        <taxon>Gammaproteobacteria</taxon>
        <taxon>Legionellales</taxon>
        <taxon>Legionellaceae</taxon>
        <taxon>Legionella</taxon>
    </lineage>
</organism>
<sequence>MRGYAKKFLGVDKVTSMTQNSKDLFNKTGILKGLNVVNPFVFSSRLAQQHGLQNHGLTPLEALKIQYESAFMQRMHKKEKLIAQNLQKELKSSSIHLELRDKILGFWKLIHQFSLEYGLKTIPGKDSKISEDFKTFIQEIYSDTSLIHMFNPHFQGAILGEDAYQALHDCTNERVILYLASDANYYFDKFIFSENYNDFKRSKAFCEFIKHKDPEGEIVDLSKLAPLIEFAKCEYYRTRSDRRKVPGFSYGNSKFETHGLFLTVPPANVLKWSLEDKLLIKPTIRKLQNIVNGLEDLRKEVIESNHLTCKIADNPSYQQLLQQIRKMFANDKNILRALPTNQDYLSSRKCEELLALIVPYLKLIQKVKYDADEEARETEEYTEVVGIDPYEQRLFDKVFDGKRKWISGKTEWILNPMYGGDLTRSLMSTVPMVAGVSGHTDVVLTYAEIFDLNKEEMFKAMVANLVLCSGHSLTEVIFAAMAYAKVFSKETRPIQIIDNTFVDKMGRKLLGEKKWENLLISADFVSEEALKEEDTSSDTPIFTKDREDQSPLPIEDKILFFQKCIDSSKIKTTTTSLQHS</sequence>